<sequence>MFWKKVFVNPKRNNYVALTAAAAQNSGFAPTSSPCRTRRPFRLDRREMDSKNLKDLPLFAVVGCTGTGKTKLGVRLALELGGEVVSADSIQVST</sequence>
<evidence type="ECO:0000313" key="2">
    <source>
        <dbReference type="Proteomes" id="UP001160148"/>
    </source>
</evidence>
<comment type="caution">
    <text evidence="1">The sequence shown here is derived from an EMBL/GenBank/DDBJ whole genome shotgun (WGS) entry which is preliminary data.</text>
</comment>
<dbReference type="SUPFAM" id="SSF52540">
    <property type="entry name" value="P-loop containing nucleoside triphosphate hydrolases"/>
    <property type="match status" value="1"/>
</dbReference>
<dbReference type="EMBL" id="CARXXK010000001">
    <property type="protein sequence ID" value="CAI6344118.1"/>
    <property type="molecule type" value="Genomic_DNA"/>
</dbReference>
<evidence type="ECO:0000313" key="1">
    <source>
        <dbReference type="EMBL" id="CAI6344118.1"/>
    </source>
</evidence>
<keyword evidence="2" id="KW-1185">Reference proteome</keyword>
<dbReference type="Gene3D" id="3.40.50.300">
    <property type="entry name" value="P-loop containing nucleotide triphosphate hydrolases"/>
    <property type="match status" value="1"/>
</dbReference>
<dbReference type="AlphaFoldDB" id="A0AAV0VIY7"/>
<gene>
    <name evidence="1" type="ORF">MEUPH1_LOCUS1292</name>
</gene>
<dbReference type="Proteomes" id="UP001160148">
    <property type="component" value="Unassembled WGS sequence"/>
</dbReference>
<dbReference type="Pfam" id="PF01745">
    <property type="entry name" value="IPT"/>
    <property type="match status" value="1"/>
</dbReference>
<evidence type="ECO:0008006" key="3">
    <source>
        <dbReference type="Google" id="ProtNLM"/>
    </source>
</evidence>
<proteinExistence type="predicted"/>
<reference evidence="1 2" key="1">
    <citation type="submission" date="2023-01" db="EMBL/GenBank/DDBJ databases">
        <authorList>
            <person name="Whitehead M."/>
        </authorList>
    </citation>
    <scope>NUCLEOTIDE SEQUENCE [LARGE SCALE GENOMIC DNA]</scope>
</reference>
<protein>
    <recommendedName>
        <fullName evidence="3">Isopentenyltransferase</fullName>
    </recommendedName>
</protein>
<organism evidence="1 2">
    <name type="scientific">Macrosiphum euphorbiae</name>
    <name type="common">potato aphid</name>
    <dbReference type="NCBI Taxonomy" id="13131"/>
    <lineage>
        <taxon>Eukaryota</taxon>
        <taxon>Metazoa</taxon>
        <taxon>Ecdysozoa</taxon>
        <taxon>Arthropoda</taxon>
        <taxon>Hexapoda</taxon>
        <taxon>Insecta</taxon>
        <taxon>Pterygota</taxon>
        <taxon>Neoptera</taxon>
        <taxon>Paraneoptera</taxon>
        <taxon>Hemiptera</taxon>
        <taxon>Sternorrhyncha</taxon>
        <taxon>Aphidomorpha</taxon>
        <taxon>Aphidoidea</taxon>
        <taxon>Aphididae</taxon>
        <taxon>Macrosiphini</taxon>
        <taxon>Macrosiphum</taxon>
    </lineage>
</organism>
<accession>A0AAV0VIY7</accession>
<name>A0AAV0VIY7_9HEMI</name>
<dbReference type="InterPro" id="IPR027417">
    <property type="entry name" value="P-loop_NTPase"/>
</dbReference>